<dbReference type="AlphaFoldDB" id="A0A0C9U3T6"/>
<reference evidence="3" key="2">
    <citation type="submission" date="2015-01" db="EMBL/GenBank/DDBJ databases">
        <title>Evolutionary Origins and Diversification of the Mycorrhizal Mutualists.</title>
        <authorList>
            <consortium name="DOE Joint Genome Institute"/>
            <consortium name="Mycorrhizal Genomics Consortium"/>
            <person name="Kohler A."/>
            <person name="Kuo A."/>
            <person name="Nagy L.G."/>
            <person name="Floudas D."/>
            <person name="Copeland A."/>
            <person name="Barry K.W."/>
            <person name="Cichocki N."/>
            <person name="Veneault-Fourrey C."/>
            <person name="LaButti K."/>
            <person name="Lindquist E.A."/>
            <person name="Lipzen A."/>
            <person name="Lundell T."/>
            <person name="Morin E."/>
            <person name="Murat C."/>
            <person name="Riley R."/>
            <person name="Ohm R."/>
            <person name="Sun H."/>
            <person name="Tunlid A."/>
            <person name="Henrissat B."/>
            <person name="Grigoriev I.V."/>
            <person name="Hibbett D.S."/>
            <person name="Martin F."/>
        </authorList>
    </citation>
    <scope>NUCLEOTIDE SEQUENCE [LARGE SCALE GENOMIC DNA]</scope>
    <source>
        <strain evidence="3">ATCC 200175</strain>
    </source>
</reference>
<dbReference type="HOGENOM" id="CLU_039860_0_0_1"/>
<gene>
    <name evidence="2" type="ORF">PAXINDRAFT_13045</name>
</gene>
<dbReference type="EMBL" id="KN819345">
    <property type="protein sequence ID" value="KIJ14132.1"/>
    <property type="molecule type" value="Genomic_DNA"/>
</dbReference>
<accession>A0A0C9U3T6</accession>
<feature type="compositionally biased region" description="Basic and acidic residues" evidence="1">
    <location>
        <begin position="230"/>
        <end position="241"/>
    </location>
</feature>
<organism evidence="2 3">
    <name type="scientific">Paxillus involutus ATCC 200175</name>
    <dbReference type="NCBI Taxonomy" id="664439"/>
    <lineage>
        <taxon>Eukaryota</taxon>
        <taxon>Fungi</taxon>
        <taxon>Dikarya</taxon>
        <taxon>Basidiomycota</taxon>
        <taxon>Agaricomycotina</taxon>
        <taxon>Agaricomycetes</taxon>
        <taxon>Agaricomycetidae</taxon>
        <taxon>Boletales</taxon>
        <taxon>Paxilineae</taxon>
        <taxon>Paxillaceae</taxon>
        <taxon>Paxillus</taxon>
    </lineage>
</organism>
<reference evidence="2 3" key="1">
    <citation type="submission" date="2014-06" db="EMBL/GenBank/DDBJ databases">
        <authorList>
            <consortium name="DOE Joint Genome Institute"/>
            <person name="Kuo A."/>
            <person name="Kohler A."/>
            <person name="Nagy L.G."/>
            <person name="Floudas D."/>
            <person name="Copeland A."/>
            <person name="Barry K.W."/>
            <person name="Cichocki N."/>
            <person name="Veneault-Fourrey C."/>
            <person name="LaButti K."/>
            <person name="Lindquist E.A."/>
            <person name="Lipzen A."/>
            <person name="Lundell T."/>
            <person name="Morin E."/>
            <person name="Murat C."/>
            <person name="Sun H."/>
            <person name="Tunlid A."/>
            <person name="Henrissat B."/>
            <person name="Grigoriev I.V."/>
            <person name="Hibbett D.S."/>
            <person name="Martin F."/>
            <person name="Nordberg H.P."/>
            <person name="Cantor M.N."/>
            <person name="Hua S.X."/>
        </authorList>
    </citation>
    <scope>NUCLEOTIDE SEQUENCE [LARGE SCALE GENOMIC DNA]</scope>
    <source>
        <strain evidence="2 3">ATCC 200175</strain>
    </source>
</reference>
<feature type="compositionally biased region" description="Acidic residues" evidence="1">
    <location>
        <begin position="169"/>
        <end position="193"/>
    </location>
</feature>
<sequence>MPKAKRGASDIEDATQAVRRSTRQKAGTGGAADQLEKIGNAITQAQSPRKKRTSVIPKDVPVNPLAPTGAKCGGKRSATFPAPSKKHGQSFSSAAPSSRFGFRAGVNPSKSMEQSDLNEPPPSQASKPPCRYRYMDHIGMPPSDDMDGIFQPSSGFHPPSDAFTRGMVVDDDEGMKMEEDGEEDGQDNDNNEEDGGRRRSTARRMQDEDEEGVYENEDKSNSGEDEEGVYENKNEDRSDSGEEKEEVEEEGEVEEEEEEVEGNDGSSDEDEDDGDEAEATSLRRAVVRGRSSSLTPPRRPRTNREVSADPGTPPPRWNTRLPNRGRKDQDHRRKAGSTNRSPSPREHQSACRHAARRGRGEARVACPSSSPPRNRDRGRVRVAHPSSSPLRNWGRGGVRAAHPPSSPPRHRGRGRARAADPSPSPRRNWSRRGQCNEDTDEEDFDILDRHHHRNRAPRPPSQHRLHSIRRDAPASDDSDQGYGSNGRRRPRSRPNNNEATKRGFWPPLWRLVIDQAKLEW</sequence>
<evidence type="ECO:0000313" key="3">
    <source>
        <dbReference type="Proteomes" id="UP000053647"/>
    </source>
</evidence>
<feature type="region of interest" description="Disordered" evidence="1">
    <location>
        <begin position="1"/>
        <end position="505"/>
    </location>
</feature>
<name>A0A0C9U3T6_PAXIN</name>
<dbReference type="Proteomes" id="UP000053647">
    <property type="component" value="Unassembled WGS sequence"/>
</dbReference>
<protein>
    <submittedName>
        <fullName evidence="2">Uncharacterized protein</fullName>
    </submittedName>
</protein>
<feature type="compositionally biased region" description="Acidic residues" evidence="1">
    <location>
        <begin position="242"/>
        <end position="278"/>
    </location>
</feature>
<feature type="compositionally biased region" description="Basic residues" evidence="1">
    <location>
        <begin position="449"/>
        <end position="467"/>
    </location>
</feature>
<proteinExistence type="predicted"/>
<evidence type="ECO:0000256" key="1">
    <source>
        <dbReference type="SAM" id="MobiDB-lite"/>
    </source>
</evidence>
<keyword evidence="3" id="KW-1185">Reference proteome</keyword>
<feature type="compositionally biased region" description="Polar residues" evidence="1">
    <location>
        <begin position="108"/>
        <end position="117"/>
    </location>
</feature>
<evidence type="ECO:0000313" key="2">
    <source>
        <dbReference type="EMBL" id="KIJ14132.1"/>
    </source>
</evidence>